<keyword evidence="2" id="KW-0812">Transmembrane</keyword>
<name>A0A067S974_GALM3</name>
<dbReference type="AlphaFoldDB" id="A0A067S974"/>
<protein>
    <submittedName>
        <fullName evidence="3">Uncharacterized protein</fullName>
    </submittedName>
</protein>
<sequence length="609" mass="67785">MASNGDDTSPISSPPGPKHETPEGSERSPTPPVDPPQSQTLGLVPPHSTNSPSRPPPTLQQSIVSTDETEQSSWNPPLPHAQLGRHNPDPGYQRLWTPSTPFISPGDLPDEVNENRDAGASWGPVNHQVSPAEEEMAFNGPMSSTRISKKKKKQQSSLGPAVPYPQPRSDDFDDRRVWTPSTAYIQPLGTPPGDTEDRNAGAGWGSASYQVNPPRKATRFDRAPPSAHSPYNEQNWQESLDSANPYRTQRRRRSPDLDHQPARNPNVPFMQPGPGGPVTPNVGLALRYDSTLPSAHSISNPSWVVDVYSQRLQITNERLRLYQDARLQLIFESQLNDLFAGSLVPLTQQYRPHDIEKIMEQATVFFSSFHSNAHWYTDVGNLPHRIGKVIDGLTANSRNSDLGFRFMRFRFPYIKFEWFLETPYSEILAKMRLGTGSNEYQPTEVEVLWKAWARAGAASGLVAYGSIKDTIQIAVTGPNEWDRVPVMLIADRHFIITQVFQPELMTPVPYHRELPPLSRREDIMIFSTSWTVIQFLRSSQIRIGFLIALSALFAALQPIVGKYTAVGAWILAIIGVLSGLISVVAVSFGWLLTRIEAQAAKARQSTVDK</sequence>
<accession>A0A067S974</accession>
<feature type="compositionally biased region" description="Polar residues" evidence="1">
    <location>
        <begin position="1"/>
        <end position="11"/>
    </location>
</feature>
<feature type="region of interest" description="Disordered" evidence="1">
    <location>
        <begin position="1"/>
        <end position="275"/>
    </location>
</feature>
<feature type="transmembrane region" description="Helical" evidence="2">
    <location>
        <begin position="566"/>
        <end position="593"/>
    </location>
</feature>
<feature type="compositionally biased region" description="Basic and acidic residues" evidence="1">
    <location>
        <begin position="17"/>
        <end position="26"/>
    </location>
</feature>
<feature type="compositionally biased region" description="Basic and acidic residues" evidence="1">
    <location>
        <begin position="168"/>
        <end position="177"/>
    </location>
</feature>
<gene>
    <name evidence="3" type="ORF">GALMADRAFT_273212</name>
</gene>
<keyword evidence="2" id="KW-0472">Membrane</keyword>
<dbReference type="Proteomes" id="UP000027222">
    <property type="component" value="Unassembled WGS sequence"/>
</dbReference>
<evidence type="ECO:0000313" key="4">
    <source>
        <dbReference type="Proteomes" id="UP000027222"/>
    </source>
</evidence>
<dbReference type="STRING" id="685588.A0A067S974"/>
<proteinExistence type="predicted"/>
<keyword evidence="2" id="KW-1133">Transmembrane helix</keyword>
<dbReference type="HOGENOM" id="CLU_031208_0_0_1"/>
<evidence type="ECO:0000313" key="3">
    <source>
        <dbReference type="EMBL" id="KDR67391.1"/>
    </source>
</evidence>
<evidence type="ECO:0000256" key="1">
    <source>
        <dbReference type="SAM" id="MobiDB-lite"/>
    </source>
</evidence>
<feature type="transmembrane region" description="Helical" evidence="2">
    <location>
        <begin position="543"/>
        <end position="560"/>
    </location>
</feature>
<feature type="compositionally biased region" description="Polar residues" evidence="1">
    <location>
        <begin position="59"/>
        <end position="75"/>
    </location>
</feature>
<organism evidence="3 4">
    <name type="scientific">Galerina marginata (strain CBS 339.88)</name>
    <dbReference type="NCBI Taxonomy" id="685588"/>
    <lineage>
        <taxon>Eukaryota</taxon>
        <taxon>Fungi</taxon>
        <taxon>Dikarya</taxon>
        <taxon>Basidiomycota</taxon>
        <taxon>Agaricomycotina</taxon>
        <taxon>Agaricomycetes</taxon>
        <taxon>Agaricomycetidae</taxon>
        <taxon>Agaricales</taxon>
        <taxon>Agaricineae</taxon>
        <taxon>Strophariaceae</taxon>
        <taxon>Galerina</taxon>
    </lineage>
</organism>
<reference evidence="4" key="1">
    <citation type="journal article" date="2014" name="Proc. Natl. Acad. Sci. U.S.A.">
        <title>Extensive sampling of basidiomycete genomes demonstrates inadequacy of the white-rot/brown-rot paradigm for wood decay fungi.</title>
        <authorList>
            <person name="Riley R."/>
            <person name="Salamov A.A."/>
            <person name="Brown D.W."/>
            <person name="Nagy L.G."/>
            <person name="Floudas D."/>
            <person name="Held B.W."/>
            <person name="Levasseur A."/>
            <person name="Lombard V."/>
            <person name="Morin E."/>
            <person name="Otillar R."/>
            <person name="Lindquist E.A."/>
            <person name="Sun H."/>
            <person name="LaButti K.M."/>
            <person name="Schmutz J."/>
            <person name="Jabbour D."/>
            <person name="Luo H."/>
            <person name="Baker S.E."/>
            <person name="Pisabarro A.G."/>
            <person name="Walton J.D."/>
            <person name="Blanchette R.A."/>
            <person name="Henrissat B."/>
            <person name="Martin F."/>
            <person name="Cullen D."/>
            <person name="Hibbett D.S."/>
            <person name="Grigoriev I.V."/>
        </authorList>
    </citation>
    <scope>NUCLEOTIDE SEQUENCE [LARGE SCALE GENOMIC DNA]</scope>
    <source>
        <strain evidence="4">CBS 339.88</strain>
    </source>
</reference>
<feature type="compositionally biased region" description="Polar residues" evidence="1">
    <location>
        <begin position="36"/>
        <end position="52"/>
    </location>
</feature>
<feature type="compositionally biased region" description="Polar residues" evidence="1">
    <location>
        <begin position="229"/>
        <end position="247"/>
    </location>
</feature>
<evidence type="ECO:0000256" key="2">
    <source>
        <dbReference type="SAM" id="Phobius"/>
    </source>
</evidence>
<keyword evidence="4" id="KW-1185">Reference proteome</keyword>
<dbReference type="OrthoDB" id="2896356at2759"/>
<dbReference type="EMBL" id="KL142415">
    <property type="protein sequence ID" value="KDR67391.1"/>
    <property type="molecule type" value="Genomic_DNA"/>
</dbReference>